<organism evidence="11 12">
    <name type="scientific">Plasmopara halstedii</name>
    <name type="common">Downy mildew of sunflower</name>
    <dbReference type="NCBI Taxonomy" id="4781"/>
    <lineage>
        <taxon>Eukaryota</taxon>
        <taxon>Sar</taxon>
        <taxon>Stramenopiles</taxon>
        <taxon>Oomycota</taxon>
        <taxon>Peronosporomycetes</taxon>
        <taxon>Peronosporales</taxon>
        <taxon>Peronosporaceae</taxon>
        <taxon>Plasmopara</taxon>
    </lineage>
</organism>
<keyword evidence="8" id="KW-0548">Nucleotidyltransferase</keyword>
<dbReference type="STRING" id="4781.A0A0P1AXN7"/>
<keyword evidence="1" id="KW-0540">Nuclease</keyword>
<keyword evidence="8" id="KW-0239">DNA-directed DNA polymerase</keyword>
<evidence type="ECO:0000256" key="1">
    <source>
        <dbReference type="ARBA" id="ARBA00022722"/>
    </source>
</evidence>
<name>A0A0P1AXN7_PLAHL</name>
<dbReference type="GO" id="GO:0003887">
    <property type="term" value="F:DNA-directed DNA polymerase activity"/>
    <property type="evidence" value="ECO:0007669"/>
    <property type="project" value="UniProtKB-KW"/>
</dbReference>
<dbReference type="Proteomes" id="UP000054928">
    <property type="component" value="Unassembled WGS sequence"/>
</dbReference>
<keyword evidence="12" id="KW-1185">Reference proteome</keyword>
<dbReference type="AlphaFoldDB" id="A0A0P1AXN7"/>
<dbReference type="GO" id="GO:0004519">
    <property type="term" value="F:endonuclease activity"/>
    <property type="evidence" value="ECO:0007669"/>
    <property type="project" value="UniProtKB-KW"/>
</dbReference>
<keyword evidence="2" id="KW-0479">Metal-binding</keyword>
<keyword evidence="4" id="KW-0378">Hydrolase</keyword>
<accession>A0A0P1AXN7</accession>
<dbReference type="OrthoDB" id="89942at2759"/>
<evidence type="ECO:0000256" key="5">
    <source>
        <dbReference type="ARBA" id="ARBA00022842"/>
    </source>
</evidence>
<dbReference type="GO" id="GO:0003964">
    <property type="term" value="F:RNA-directed DNA polymerase activity"/>
    <property type="evidence" value="ECO:0007669"/>
    <property type="project" value="UniProtKB-KW"/>
</dbReference>
<dbReference type="GO" id="GO:0015074">
    <property type="term" value="P:DNA integration"/>
    <property type="evidence" value="ECO:0007669"/>
    <property type="project" value="UniProtKB-KW"/>
</dbReference>
<keyword evidence="9" id="KW-0233">DNA recombination</keyword>
<protein>
    <submittedName>
        <fullName evidence="11">Polyprotein</fullName>
    </submittedName>
</protein>
<dbReference type="GeneID" id="36398905"/>
<dbReference type="GO" id="GO:0046872">
    <property type="term" value="F:metal ion binding"/>
    <property type="evidence" value="ECO:0007669"/>
    <property type="project" value="UniProtKB-KW"/>
</dbReference>
<evidence type="ECO:0000256" key="8">
    <source>
        <dbReference type="ARBA" id="ARBA00022932"/>
    </source>
</evidence>
<dbReference type="InterPro" id="IPR057670">
    <property type="entry name" value="SH3_retrovirus"/>
</dbReference>
<dbReference type="PANTHER" id="PTHR42648">
    <property type="entry name" value="TRANSPOSASE, PUTATIVE-RELATED"/>
    <property type="match status" value="1"/>
</dbReference>
<proteinExistence type="predicted"/>
<dbReference type="EMBL" id="CCYD01002371">
    <property type="protein sequence ID" value="CEG47201.1"/>
    <property type="molecule type" value="Genomic_DNA"/>
</dbReference>
<dbReference type="PANTHER" id="PTHR42648:SF11">
    <property type="entry name" value="TRANSPOSON TY4-P GAG-POL POLYPROTEIN"/>
    <property type="match status" value="1"/>
</dbReference>
<keyword evidence="7" id="KW-0695">RNA-directed DNA polymerase</keyword>
<dbReference type="InterPro" id="IPR012337">
    <property type="entry name" value="RNaseH-like_sf"/>
</dbReference>
<dbReference type="Pfam" id="PF25597">
    <property type="entry name" value="SH3_retrovirus"/>
    <property type="match status" value="1"/>
</dbReference>
<keyword evidence="8" id="KW-0808">Transferase</keyword>
<evidence type="ECO:0000313" key="12">
    <source>
        <dbReference type="Proteomes" id="UP000054928"/>
    </source>
</evidence>
<evidence type="ECO:0000256" key="7">
    <source>
        <dbReference type="ARBA" id="ARBA00022918"/>
    </source>
</evidence>
<dbReference type="RefSeq" id="XP_024583570.1">
    <property type="nucleotide sequence ID" value="XM_024718142.1"/>
</dbReference>
<dbReference type="GO" id="GO:0016787">
    <property type="term" value="F:hydrolase activity"/>
    <property type="evidence" value="ECO:0007669"/>
    <property type="project" value="UniProtKB-KW"/>
</dbReference>
<keyword evidence="5" id="KW-0460">Magnesium</keyword>
<dbReference type="SUPFAM" id="SSF53098">
    <property type="entry name" value="Ribonuclease H-like"/>
    <property type="match status" value="1"/>
</dbReference>
<evidence type="ECO:0000256" key="9">
    <source>
        <dbReference type="ARBA" id="ARBA00023172"/>
    </source>
</evidence>
<sequence length="150" mass="17196">MEKARSMLQNKSVSTEWWVEAVNTAVYLISRSSNTAHPDTTPYELAFKTKPQMNHLRVFGSHGYTQEPKSFKCTFLGYAENVKGYRVFGLVKVTRSVKLDELEVSGIYDTREVKPIRIIQVMKDGDEGKVQHQVDRQPVLNNQMEAVEEN</sequence>
<evidence type="ECO:0000256" key="4">
    <source>
        <dbReference type="ARBA" id="ARBA00022801"/>
    </source>
</evidence>
<evidence type="ECO:0000256" key="6">
    <source>
        <dbReference type="ARBA" id="ARBA00022908"/>
    </source>
</evidence>
<reference evidence="12" key="1">
    <citation type="submission" date="2014-09" db="EMBL/GenBank/DDBJ databases">
        <authorList>
            <person name="Sharma Rahul"/>
            <person name="Thines Marco"/>
        </authorList>
    </citation>
    <scope>NUCLEOTIDE SEQUENCE [LARGE SCALE GENOMIC DNA]</scope>
</reference>
<keyword evidence="6" id="KW-0229">DNA integration</keyword>
<dbReference type="InterPro" id="IPR039537">
    <property type="entry name" value="Retrotran_Ty1/copia-like"/>
</dbReference>
<feature type="domain" description="Retroviral polymerase SH3-like" evidence="10">
    <location>
        <begin position="67"/>
        <end position="103"/>
    </location>
</feature>
<evidence type="ECO:0000313" key="11">
    <source>
        <dbReference type="EMBL" id="CEG47201.1"/>
    </source>
</evidence>
<evidence type="ECO:0000256" key="2">
    <source>
        <dbReference type="ARBA" id="ARBA00022723"/>
    </source>
</evidence>
<keyword evidence="3" id="KW-0255">Endonuclease</keyword>
<evidence type="ECO:0000259" key="10">
    <source>
        <dbReference type="Pfam" id="PF25597"/>
    </source>
</evidence>
<evidence type="ECO:0000256" key="3">
    <source>
        <dbReference type="ARBA" id="ARBA00022759"/>
    </source>
</evidence>
<dbReference type="OMA" id="ITHTYEN"/>
<dbReference type="GO" id="GO:0006310">
    <property type="term" value="P:DNA recombination"/>
    <property type="evidence" value="ECO:0007669"/>
    <property type="project" value="UniProtKB-KW"/>
</dbReference>